<reference evidence="3" key="1">
    <citation type="journal article" date="2008" name="Nature">
        <title>The amphioxus genome and the evolution of the chordate karyotype.</title>
        <authorList>
            <consortium name="US DOE Joint Genome Institute (JGI-PGF)"/>
            <person name="Putnam N.H."/>
            <person name="Butts T."/>
            <person name="Ferrier D.E.K."/>
            <person name="Furlong R.F."/>
            <person name="Hellsten U."/>
            <person name="Kawashima T."/>
            <person name="Robinson-Rechavi M."/>
            <person name="Shoguchi E."/>
            <person name="Terry A."/>
            <person name="Yu J.-K."/>
            <person name="Benito-Gutierrez E.L."/>
            <person name="Dubchak I."/>
            <person name="Garcia-Fernandez J."/>
            <person name="Gibson-Brown J.J."/>
            <person name="Grigoriev I.V."/>
            <person name="Horton A.C."/>
            <person name="de Jong P.J."/>
            <person name="Jurka J."/>
            <person name="Kapitonov V.V."/>
            <person name="Kohara Y."/>
            <person name="Kuroki Y."/>
            <person name="Lindquist E."/>
            <person name="Lucas S."/>
            <person name="Osoegawa K."/>
            <person name="Pennacchio L.A."/>
            <person name="Salamov A.A."/>
            <person name="Satou Y."/>
            <person name="Sauka-Spengler T."/>
            <person name="Schmutz J."/>
            <person name="Shin-I T."/>
            <person name="Toyoda A."/>
            <person name="Bronner-Fraser M."/>
            <person name="Fujiyama A."/>
            <person name="Holland L.Z."/>
            <person name="Holland P.W.H."/>
            <person name="Satoh N."/>
            <person name="Rokhsar D.S."/>
        </authorList>
    </citation>
    <scope>NUCLEOTIDE SEQUENCE [LARGE SCALE GENOMIC DNA]</scope>
    <source>
        <strain evidence="3">S238N-H82</strain>
        <tissue evidence="3">Testes</tissue>
    </source>
</reference>
<evidence type="ECO:0000256" key="2">
    <source>
        <dbReference type="SAM" id="SignalP"/>
    </source>
</evidence>
<sequence>MVNHQILVLFIWSQLYTIRAIDIASLPIVVEAHNFGAFFVREFPLLNGFTKYRHTIAIKDPVIPHQTLRRQSCDTPEDKLLHCESNNRLIADFDNTNNDRLTRIDEERQRTSSAVPNIDTSASSGTIRRLRRCIRPTWNHSPPFTKYSATHSIPQYRIWHVAKRGNVSVVELLPKHHRKRREVTAGPEYCKKLKSGSAEEQNGGFLATIGKVFNDLTGQPTWSDIKATDRHICLLADVEDDMKDQLVAESNELSSMSKTVNRRVDTIESGVKLTHQEGEATLRALNELGKSIANRTETNELRMARIEKSQELTLAIRSHLTNLRTYMIDYEDHIANHIAGINVLLTGRLPVQLVSFDDVRKILDHVRHNVLPGTKMRLVHDNPGFYFMTENIVFTRSAKLGTTYITITVPLFDQGGLLGVYRVVPLSIPTKQTSVATTHIANLPDYLAVSTDRGQGFFTEMSAVELSSCRGDKVRTCHTERSLQDFDTPTCAAALFRDMPADTVLELCDFRYNGYERPSEVIQLPNSEFLVLAPQAANMTESNWVMRGPGPRPKEIRVKASTITFLTPPCGFEVDAPGIFYIPPQWSNCEADQYESTQMVQSFPINKAMAHLILDSKQIIDEISASTRTSDIWDYDDNIPDLKLISGQWEKSVDDSRQESASLKKLLELHKNNTQAFATRTDEALRAATDFHDLNLAHTNDLVKTFGNVAWLGSLTKGNTVAGVGVITFFSVASLIMSIIVCWCSHR</sequence>
<evidence type="ECO:0000313" key="3">
    <source>
        <dbReference type="EMBL" id="EEN47201.1"/>
    </source>
</evidence>
<keyword evidence="1" id="KW-0812">Transmembrane</keyword>
<name>C3ZJR6_BRAFL</name>
<feature type="transmembrane region" description="Helical" evidence="1">
    <location>
        <begin position="721"/>
        <end position="744"/>
    </location>
</feature>
<keyword evidence="1" id="KW-0472">Membrane</keyword>
<protein>
    <submittedName>
        <fullName evidence="3">Uncharacterized protein</fullName>
    </submittedName>
</protein>
<keyword evidence="2" id="KW-0732">Signal</keyword>
<feature type="chain" id="PRO_5002936914" evidence="2">
    <location>
        <begin position="21"/>
        <end position="747"/>
    </location>
</feature>
<accession>C3ZJR6</accession>
<proteinExistence type="predicted"/>
<keyword evidence="1" id="KW-1133">Transmembrane helix</keyword>
<organism>
    <name type="scientific">Branchiostoma floridae</name>
    <name type="common">Florida lancelet</name>
    <name type="synonym">Amphioxus</name>
    <dbReference type="NCBI Taxonomy" id="7739"/>
    <lineage>
        <taxon>Eukaryota</taxon>
        <taxon>Metazoa</taxon>
        <taxon>Chordata</taxon>
        <taxon>Cephalochordata</taxon>
        <taxon>Leptocardii</taxon>
        <taxon>Amphioxiformes</taxon>
        <taxon>Branchiostomatidae</taxon>
        <taxon>Branchiostoma</taxon>
    </lineage>
</organism>
<gene>
    <name evidence="3" type="ORF">BRAFLDRAFT_105392</name>
</gene>
<feature type="signal peptide" evidence="2">
    <location>
        <begin position="1"/>
        <end position="20"/>
    </location>
</feature>
<dbReference type="EMBL" id="GG666633">
    <property type="protein sequence ID" value="EEN47201.1"/>
    <property type="molecule type" value="Genomic_DNA"/>
</dbReference>
<dbReference type="InParanoid" id="C3ZJR6"/>
<evidence type="ECO:0000256" key="1">
    <source>
        <dbReference type="SAM" id="Phobius"/>
    </source>
</evidence>
<dbReference type="AlphaFoldDB" id="C3ZJR6"/>